<feature type="repeat" description="TPR" evidence="1">
    <location>
        <begin position="85"/>
        <end position="118"/>
    </location>
</feature>
<dbReference type="GO" id="GO:0042802">
    <property type="term" value="F:identical protein binding"/>
    <property type="evidence" value="ECO:0007669"/>
    <property type="project" value="InterPro"/>
</dbReference>
<dbReference type="Proteomes" id="UP000238701">
    <property type="component" value="Unassembled WGS sequence"/>
</dbReference>
<reference evidence="4" key="1">
    <citation type="submission" date="2018-02" db="EMBL/GenBank/DDBJ databases">
        <authorList>
            <person name="Hausmann B."/>
        </authorList>
    </citation>
    <scope>NUCLEOTIDE SEQUENCE [LARGE SCALE GENOMIC DNA]</scope>
    <source>
        <strain evidence="4">Peat soil MAG SbA1</strain>
    </source>
</reference>
<dbReference type="AlphaFoldDB" id="A0A2U3KMS7"/>
<evidence type="ECO:0000256" key="2">
    <source>
        <dbReference type="SAM" id="Phobius"/>
    </source>
</evidence>
<sequence>MGSFLFFAFSWWGIVVRVVAIVHFIRRRPDFFWIWVILIHPIGALVYIAVEVIPDAGLLRDSFQMFPRRRRIGELERIVLDNPAAGNYEELGLLYLDDGNFAKARACYDKAISSRTDHVDPFYRRGIAEIELGDFAAAMPDLEHVVSSDTDYDFYRAMGLLAWAYAQTGQNEKADALFREATRISTISETYYHYALFLQSQGRGAEAREWAQKILDKKPTMPGYLRRRERPWFRKASGLLGRLKAG</sequence>
<keyword evidence="2" id="KW-0472">Membrane</keyword>
<dbReference type="Pfam" id="PF13181">
    <property type="entry name" value="TPR_8"/>
    <property type="match status" value="1"/>
</dbReference>
<dbReference type="InterPro" id="IPR014562">
    <property type="entry name" value="UCP030959_TPR_rpt-cont"/>
</dbReference>
<dbReference type="InterPro" id="IPR011990">
    <property type="entry name" value="TPR-like_helical_dom_sf"/>
</dbReference>
<dbReference type="InterPro" id="IPR011717">
    <property type="entry name" value="TPR-4"/>
</dbReference>
<gene>
    <name evidence="3" type="ORF">SBA1_340005</name>
</gene>
<dbReference type="OrthoDB" id="114037at2"/>
<dbReference type="PROSITE" id="PS50005">
    <property type="entry name" value="TPR"/>
    <property type="match status" value="1"/>
</dbReference>
<dbReference type="Gene3D" id="1.25.40.10">
    <property type="entry name" value="Tetratricopeptide repeat domain"/>
    <property type="match status" value="1"/>
</dbReference>
<keyword evidence="2" id="KW-0812">Transmembrane</keyword>
<protein>
    <submittedName>
        <fullName evidence="3">TPR repeat protein</fullName>
    </submittedName>
</protein>
<proteinExistence type="predicted"/>
<dbReference type="SMART" id="SM00028">
    <property type="entry name" value="TPR"/>
    <property type="match status" value="3"/>
</dbReference>
<feature type="transmembrane region" description="Helical" evidence="2">
    <location>
        <begin position="6"/>
        <end position="25"/>
    </location>
</feature>
<evidence type="ECO:0000313" key="3">
    <source>
        <dbReference type="EMBL" id="SPF40964.1"/>
    </source>
</evidence>
<dbReference type="Pfam" id="PF13432">
    <property type="entry name" value="TPR_16"/>
    <property type="match status" value="1"/>
</dbReference>
<name>A0A2U3KMS7_9BACT</name>
<keyword evidence="1" id="KW-0802">TPR repeat</keyword>
<evidence type="ECO:0000256" key="1">
    <source>
        <dbReference type="PROSITE-ProRule" id="PRU00339"/>
    </source>
</evidence>
<keyword evidence="2" id="KW-1133">Transmembrane helix</keyword>
<dbReference type="EMBL" id="OMOD01000127">
    <property type="protein sequence ID" value="SPF40964.1"/>
    <property type="molecule type" value="Genomic_DNA"/>
</dbReference>
<dbReference type="Pfam" id="PF07721">
    <property type="entry name" value="TPR_4"/>
    <property type="match status" value="1"/>
</dbReference>
<organism evidence="3 4">
    <name type="scientific">Candidatus Sulfotelmatobacter kueseliae</name>
    <dbReference type="NCBI Taxonomy" id="2042962"/>
    <lineage>
        <taxon>Bacteria</taxon>
        <taxon>Pseudomonadati</taxon>
        <taxon>Acidobacteriota</taxon>
        <taxon>Terriglobia</taxon>
        <taxon>Terriglobales</taxon>
        <taxon>Candidatus Korobacteraceae</taxon>
        <taxon>Candidatus Sulfotelmatobacter</taxon>
    </lineage>
</organism>
<dbReference type="SUPFAM" id="SSF48452">
    <property type="entry name" value="TPR-like"/>
    <property type="match status" value="1"/>
</dbReference>
<feature type="transmembrane region" description="Helical" evidence="2">
    <location>
        <begin position="32"/>
        <end position="50"/>
    </location>
</feature>
<accession>A0A2U3KMS7</accession>
<dbReference type="InterPro" id="IPR019734">
    <property type="entry name" value="TPR_rpt"/>
</dbReference>
<evidence type="ECO:0000313" key="4">
    <source>
        <dbReference type="Proteomes" id="UP000238701"/>
    </source>
</evidence>
<dbReference type="PIRSF" id="PIRSF030959">
    <property type="entry name" value="UCP030959"/>
    <property type="match status" value="1"/>
</dbReference>